<protein>
    <submittedName>
        <fullName evidence="2">Beta-1,4-mannanase</fullName>
    </submittedName>
</protein>
<accession>E5RSM0</accession>
<proteinExistence type="evidence at protein level"/>
<feature type="disulfide bond" evidence="3">
    <location>
        <begin position="195"/>
        <end position="262"/>
    </location>
</feature>
<dbReference type="BRENDA" id="3.2.1.78">
    <property type="organism ID" value="12000"/>
</dbReference>
<dbReference type="SUPFAM" id="SSF51445">
    <property type="entry name" value="(Trans)glycosidases"/>
    <property type="match status" value="1"/>
</dbReference>
<evidence type="ECO:0000313" key="2">
    <source>
        <dbReference type="EMBL" id="BAJ60954.1"/>
    </source>
</evidence>
<gene>
    <name evidence="2" type="primary">AkmanA</name>
</gene>
<dbReference type="EMBL" id="AB571101">
    <property type="protein sequence ID" value="BAJ60954.1"/>
    <property type="molecule type" value="mRNA"/>
</dbReference>
<organism evidence="2">
    <name type="scientific">Aplysia kurodai</name>
    <name type="common">Kuroda's sea hare</name>
    <dbReference type="NCBI Taxonomy" id="6501"/>
    <lineage>
        <taxon>Eukaryota</taxon>
        <taxon>Metazoa</taxon>
        <taxon>Spiralia</taxon>
        <taxon>Lophotrochozoa</taxon>
        <taxon>Mollusca</taxon>
        <taxon>Gastropoda</taxon>
        <taxon>Heterobranchia</taxon>
        <taxon>Euthyneura</taxon>
        <taxon>Tectipleura</taxon>
        <taxon>Aplysiida</taxon>
        <taxon>Aplysioidea</taxon>
        <taxon>Aplysiidae</taxon>
        <taxon>Aplysia</taxon>
    </lineage>
</organism>
<evidence type="ECO:0007829" key="3">
    <source>
        <dbReference type="PDB" id="3VUP"/>
    </source>
</evidence>
<keyword evidence="1" id="KW-0732">Signal</keyword>
<dbReference type="SMR" id="E5RSM0"/>
<keyword evidence="3" id="KW-0002">3D-structure</keyword>
<dbReference type="AlphaFoldDB" id="E5RSM0"/>
<dbReference type="Gene3D" id="3.20.20.80">
    <property type="entry name" value="Glycosidases"/>
    <property type="match status" value="1"/>
</dbReference>
<feature type="signal peptide" evidence="1">
    <location>
        <begin position="1"/>
        <end position="18"/>
    </location>
</feature>
<dbReference type="PDB" id="3VUP">
    <property type="method" value="X-ray"/>
    <property type="resolution" value="1.05 A"/>
    <property type="chains" value="A/B=19-369"/>
</dbReference>
<feature type="chain" id="PRO_5003196879" evidence="1">
    <location>
        <begin position="19"/>
        <end position="369"/>
    </location>
</feature>
<dbReference type="EvolutionaryTrace" id="E5RSM0"/>
<dbReference type="PANTHER" id="PTHR37398">
    <property type="entry name" value="ENDO-BETA-1,4-MANNANASE"/>
    <property type="match status" value="1"/>
</dbReference>
<dbReference type="PDBsum" id="3VUP"/>
<dbReference type="InterPro" id="IPR017853">
    <property type="entry name" value="GH"/>
</dbReference>
<reference evidence="2" key="1">
    <citation type="journal article" date="2011" name="Comp. Biochem. Physiol. B, Biochem. Mol. Biol.">
        <title>cDNA cloning and bacterial expression of an endo-beta-1,4-mannanase, AkMan, from Aplysia kurodai.</title>
        <authorList>
            <person name="Zahura U.A."/>
            <person name="Rahman M.M."/>
            <person name="Inoue A."/>
            <person name="Tanaka H."/>
            <person name="Ojima T."/>
        </authorList>
    </citation>
    <scope>NUCLEOTIDE SEQUENCE</scope>
</reference>
<dbReference type="PANTHER" id="PTHR37398:SF3">
    <property type="entry name" value="GLYCOSIDE HYDROLASE FAMILY 5 DOMAIN-CONTAINING PROTEIN"/>
    <property type="match status" value="1"/>
</dbReference>
<evidence type="ECO:0000256" key="1">
    <source>
        <dbReference type="SAM" id="SignalP"/>
    </source>
</evidence>
<reference evidence="3" key="2">
    <citation type="journal article" date="2012" name="Acta Crystallogr. F">
        <title>Structure of beta-1,4-mannanase from the common sea hare Aplysia kurodai at 1.05A resolution.</title>
        <authorList>
            <person name="Mizutani K."/>
            <person name="Tsuchiya S."/>
            <person name="Toyoda M."/>
            <person name="Nanbu Y."/>
            <person name="Tominaga K."/>
            <person name="Yuasa K."/>
            <person name="Takahashi N."/>
            <person name="Tsuji A."/>
            <person name="Mikami B."/>
        </authorList>
    </citation>
    <scope>X-RAY CRYSTALLOGRAPHY (1.05 ANGSTROMS) OF 19-369</scope>
    <scope>DISULFIDE BONDS</scope>
</reference>
<name>E5RSM0_APLKU</name>
<sequence>MKIACVFLLVALVPLAHSRLHIQNGHFVLNGQRVFLSGGNLPWMSYAYDFGDGQWQRNKNRIEPEFKKLHDAGGNSMRLWIHIQGETTPAFNDQGFVTGPDKQGTMLDDMKDLLDTAKKYNILVFPCLWNAAVNQDSHNRLDGLIKDQHKLQSYIDKALKPIVNHVKGHVALGGWDLMNEPEGMMIPDKHNAEKCYDTTALKNSGAGWAGNKYLYQDILRFLNWQADAIKTTDPGALVTMGVWNPKSNTDHFNMNNHYSDHCLRLAGGKQKGVFDFYQFHSYSWQGKWDEVAPFTHQASDYGLHKPIVVGEFWEQDGGGMTITQMFNYVYNHGYAGAWSWHLVQRGDNQRKGITNIKDKTSNGKIPISL</sequence>